<sequence length="39" mass="4475">MQTILRSRIFLARIGFSHAPVRRNVCRGETLNHPKEKAA</sequence>
<gene>
    <name evidence="1" type="ORF">SAMN06265784_102290</name>
</gene>
<reference evidence="2" key="1">
    <citation type="submission" date="2017-04" db="EMBL/GenBank/DDBJ databases">
        <authorList>
            <person name="Varghese N."/>
            <person name="Submissions S."/>
        </authorList>
    </citation>
    <scope>NUCLEOTIDE SEQUENCE [LARGE SCALE GENOMIC DNA]</scope>
    <source>
        <strain evidence="2">LMG 29540</strain>
    </source>
</reference>
<dbReference type="EMBL" id="FXAT01000002">
    <property type="protein sequence ID" value="SMG23238.1"/>
    <property type="molecule type" value="Genomic_DNA"/>
</dbReference>
<dbReference type="AlphaFoldDB" id="A0A1X7J758"/>
<organism evidence="1 2">
    <name type="scientific">Paraburkholderia susongensis</name>
    <dbReference type="NCBI Taxonomy" id="1515439"/>
    <lineage>
        <taxon>Bacteria</taxon>
        <taxon>Pseudomonadati</taxon>
        <taxon>Pseudomonadota</taxon>
        <taxon>Betaproteobacteria</taxon>
        <taxon>Burkholderiales</taxon>
        <taxon>Burkholderiaceae</taxon>
        <taxon>Paraburkholderia</taxon>
    </lineage>
</organism>
<keyword evidence="2" id="KW-1185">Reference proteome</keyword>
<name>A0A1X7J758_9BURK</name>
<dbReference type="Proteomes" id="UP000193228">
    <property type="component" value="Unassembled WGS sequence"/>
</dbReference>
<evidence type="ECO:0000313" key="2">
    <source>
        <dbReference type="Proteomes" id="UP000193228"/>
    </source>
</evidence>
<protein>
    <submittedName>
        <fullName evidence="1">Uncharacterized protein</fullName>
    </submittedName>
</protein>
<evidence type="ECO:0000313" key="1">
    <source>
        <dbReference type="EMBL" id="SMG23238.1"/>
    </source>
</evidence>
<accession>A0A1X7J758</accession>
<dbReference type="STRING" id="1515439.SAMN06265784_102290"/>
<proteinExistence type="predicted"/>